<comment type="caution">
    <text evidence="3">The sequence shown here is derived from an EMBL/GenBank/DDBJ whole genome shotgun (WGS) entry which is preliminary data.</text>
</comment>
<feature type="coiled-coil region" evidence="1">
    <location>
        <begin position="391"/>
        <end position="418"/>
    </location>
</feature>
<sequence>MPDKSAKASESRVDPPHAIHRATAKTAAKAAVGGEVAEAPAALELESSMPIDKHAAELAQRLQQQQDALQRRAAELDARELDLQAKVESAKLWFEEQNQLVEERPGGERDPSADAAAAERAKRELEELRAAIAKREQELDARQAELYQEIESFTNDRGKHGDRIAELDRRQQAIQRREEEFKARQQELNGQLKSRSTVEAELERQRVELESQQQELQNQIAGFAEREAQLAARQAEIQLAIKRYEALGITERRIAQAESQSNESHARAIHLDEAEAMLAEEKRSLQRERSQLNADRQAMQQQHLMERRKIEEERVTMKQEIAHDKELLSRRAERIDDREAALERLQVELQGTQREVLEMRLATEETWAQLTGALAPASLTRSIAQVRARLSDHYEQTLREMEERRVELEGVSKQLGDEQSRLEEHGRQLLEWSRRRDEEIEKQAARLIARERELDRQQGQYESLEVRWNHERSELRARIRDLLSNMRHGPSGEGPLAKAA</sequence>
<proteinExistence type="predicted"/>
<dbReference type="OrthoDB" id="208101at2"/>
<feature type="coiled-coil region" evidence="1">
    <location>
        <begin position="335"/>
        <end position="362"/>
    </location>
</feature>
<feature type="compositionally biased region" description="Basic and acidic residues" evidence="2">
    <location>
        <begin position="101"/>
        <end position="120"/>
    </location>
</feature>
<evidence type="ECO:0000256" key="2">
    <source>
        <dbReference type="SAM" id="MobiDB-lite"/>
    </source>
</evidence>
<reference evidence="3 4" key="1">
    <citation type="submission" date="2019-02" db="EMBL/GenBank/DDBJ databases">
        <title>Deep-cultivation of Planctomycetes and their phenomic and genomic characterization uncovers novel biology.</title>
        <authorList>
            <person name="Wiegand S."/>
            <person name="Jogler M."/>
            <person name="Boedeker C."/>
            <person name="Pinto D."/>
            <person name="Vollmers J."/>
            <person name="Rivas-Marin E."/>
            <person name="Kohn T."/>
            <person name="Peeters S.H."/>
            <person name="Heuer A."/>
            <person name="Rast P."/>
            <person name="Oberbeckmann S."/>
            <person name="Bunk B."/>
            <person name="Jeske O."/>
            <person name="Meyerdierks A."/>
            <person name="Storesund J.E."/>
            <person name="Kallscheuer N."/>
            <person name="Luecker S."/>
            <person name="Lage O.M."/>
            <person name="Pohl T."/>
            <person name="Merkel B.J."/>
            <person name="Hornburger P."/>
            <person name="Mueller R.-W."/>
            <person name="Bruemmer F."/>
            <person name="Labrenz M."/>
            <person name="Spormann A.M."/>
            <person name="Op Den Camp H."/>
            <person name="Overmann J."/>
            <person name="Amann R."/>
            <person name="Jetten M.S.M."/>
            <person name="Mascher T."/>
            <person name="Medema M.H."/>
            <person name="Devos D.P."/>
            <person name="Kaster A.-K."/>
            <person name="Ovreas L."/>
            <person name="Rohde M."/>
            <person name="Galperin M.Y."/>
            <person name="Jogler C."/>
        </authorList>
    </citation>
    <scope>NUCLEOTIDE SEQUENCE [LARGE SCALE GENOMIC DNA]</scope>
    <source>
        <strain evidence="3 4">Pla123a</strain>
    </source>
</reference>
<accession>A0A5C5YQC9</accession>
<dbReference type="EMBL" id="SJPO01000005">
    <property type="protein sequence ID" value="TWT77073.1"/>
    <property type="molecule type" value="Genomic_DNA"/>
</dbReference>
<organism evidence="3 4">
    <name type="scientific">Posidoniimonas polymericola</name>
    <dbReference type="NCBI Taxonomy" id="2528002"/>
    <lineage>
        <taxon>Bacteria</taxon>
        <taxon>Pseudomonadati</taxon>
        <taxon>Planctomycetota</taxon>
        <taxon>Planctomycetia</taxon>
        <taxon>Pirellulales</taxon>
        <taxon>Lacipirellulaceae</taxon>
        <taxon>Posidoniimonas</taxon>
    </lineage>
</organism>
<dbReference type="Proteomes" id="UP000318478">
    <property type="component" value="Unassembled WGS sequence"/>
</dbReference>
<gene>
    <name evidence="3" type="ORF">Pla123a_25030</name>
</gene>
<name>A0A5C5YQC9_9BACT</name>
<keyword evidence="1" id="KW-0175">Coiled coil</keyword>
<keyword evidence="4" id="KW-1185">Reference proteome</keyword>
<evidence type="ECO:0000313" key="4">
    <source>
        <dbReference type="Proteomes" id="UP000318478"/>
    </source>
</evidence>
<dbReference type="AlphaFoldDB" id="A0A5C5YQC9"/>
<dbReference type="RefSeq" id="WP_146587348.1">
    <property type="nucleotide sequence ID" value="NZ_SJPO01000005.1"/>
</dbReference>
<evidence type="ECO:0000256" key="1">
    <source>
        <dbReference type="SAM" id="Coils"/>
    </source>
</evidence>
<evidence type="ECO:0000313" key="3">
    <source>
        <dbReference type="EMBL" id="TWT77073.1"/>
    </source>
</evidence>
<protein>
    <submittedName>
        <fullName evidence="3">Uncharacterized protein</fullName>
    </submittedName>
</protein>
<feature type="coiled-coil region" evidence="1">
    <location>
        <begin position="271"/>
        <end position="302"/>
    </location>
</feature>
<feature type="region of interest" description="Disordered" evidence="2">
    <location>
        <begin position="98"/>
        <end position="120"/>
    </location>
</feature>